<name>A0A822XG90_NELNU</name>
<sequence>MKTLLPRWKNTLQAQARPTKQSFWQAPPENNVKVNVDGSFKVPGIAGFGIAVKNHCGYILAISFCPASSSSPLQAEALACLKGIQLVHRLFTGSFILESDSLTLVQALKSRIWHQ</sequence>
<dbReference type="EMBL" id="DUZY01000001">
    <property type="protein sequence ID" value="DAD17855.1"/>
    <property type="molecule type" value="Genomic_DNA"/>
</dbReference>
<dbReference type="InterPro" id="IPR012337">
    <property type="entry name" value="RNaseH-like_sf"/>
</dbReference>
<evidence type="ECO:0000313" key="3">
    <source>
        <dbReference type="Proteomes" id="UP000607653"/>
    </source>
</evidence>
<gene>
    <name evidence="2" type="ORF">HUJ06_019318</name>
</gene>
<dbReference type="PANTHER" id="PTHR47074">
    <property type="entry name" value="BNAC02G40300D PROTEIN"/>
    <property type="match status" value="1"/>
</dbReference>
<dbReference type="PANTHER" id="PTHR47074:SF11">
    <property type="entry name" value="REVERSE TRANSCRIPTASE-LIKE PROTEIN"/>
    <property type="match status" value="1"/>
</dbReference>
<dbReference type="InterPro" id="IPR002156">
    <property type="entry name" value="RNaseH_domain"/>
</dbReference>
<organism evidence="2 3">
    <name type="scientific">Nelumbo nucifera</name>
    <name type="common">Sacred lotus</name>
    <dbReference type="NCBI Taxonomy" id="4432"/>
    <lineage>
        <taxon>Eukaryota</taxon>
        <taxon>Viridiplantae</taxon>
        <taxon>Streptophyta</taxon>
        <taxon>Embryophyta</taxon>
        <taxon>Tracheophyta</taxon>
        <taxon>Spermatophyta</taxon>
        <taxon>Magnoliopsida</taxon>
        <taxon>Proteales</taxon>
        <taxon>Nelumbonaceae</taxon>
        <taxon>Nelumbo</taxon>
    </lineage>
</organism>
<dbReference type="Proteomes" id="UP000607653">
    <property type="component" value="Unassembled WGS sequence"/>
</dbReference>
<evidence type="ECO:0000313" key="2">
    <source>
        <dbReference type="EMBL" id="DAD17855.1"/>
    </source>
</evidence>
<dbReference type="CDD" id="cd06222">
    <property type="entry name" value="RNase_H_like"/>
    <property type="match status" value="1"/>
</dbReference>
<accession>A0A822XG90</accession>
<dbReference type="InterPro" id="IPR036397">
    <property type="entry name" value="RNaseH_sf"/>
</dbReference>
<evidence type="ECO:0000259" key="1">
    <source>
        <dbReference type="Pfam" id="PF13456"/>
    </source>
</evidence>
<protein>
    <recommendedName>
        <fullName evidence="1">RNase H type-1 domain-containing protein</fullName>
    </recommendedName>
</protein>
<dbReference type="AlphaFoldDB" id="A0A822XG90"/>
<dbReference type="GO" id="GO:0003676">
    <property type="term" value="F:nucleic acid binding"/>
    <property type="evidence" value="ECO:0007669"/>
    <property type="project" value="InterPro"/>
</dbReference>
<dbReference type="Pfam" id="PF13456">
    <property type="entry name" value="RVT_3"/>
    <property type="match status" value="1"/>
</dbReference>
<comment type="caution">
    <text evidence="2">The sequence shown here is derived from an EMBL/GenBank/DDBJ whole genome shotgun (WGS) entry which is preliminary data.</text>
</comment>
<proteinExistence type="predicted"/>
<feature type="domain" description="RNase H type-1" evidence="1">
    <location>
        <begin position="35"/>
        <end position="111"/>
    </location>
</feature>
<keyword evidence="3" id="KW-1185">Reference proteome</keyword>
<reference evidence="2 3" key="1">
    <citation type="journal article" date="2020" name="Mol. Biol. Evol.">
        <title>Distinct Expression and Methylation Patterns for Genes with Different Fates following a Single Whole-Genome Duplication in Flowering Plants.</title>
        <authorList>
            <person name="Shi T."/>
            <person name="Rahmani R.S."/>
            <person name="Gugger P.F."/>
            <person name="Wang M."/>
            <person name="Li H."/>
            <person name="Zhang Y."/>
            <person name="Li Z."/>
            <person name="Wang Q."/>
            <person name="Van de Peer Y."/>
            <person name="Marchal K."/>
            <person name="Chen J."/>
        </authorList>
    </citation>
    <scope>NUCLEOTIDE SEQUENCE [LARGE SCALE GENOMIC DNA]</scope>
    <source>
        <tissue evidence="2">Leaf</tissue>
    </source>
</reference>
<dbReference type="InterPro" id="IPR052929">
    <property type="entry name" value="RNase_H-like_EbsB-rel"/>
</dbReference>
<dbReference type="SUPFAM" id="SSF53098">
    <property type="entry name" value="Ribonuclease H-like"/>
    <property type="match status" value="1"/>
</dbReference>
<dbReference type="GO" id="GO:0004523">
    <property type="term" value="F:RNA-DNA hybrid ribonuclease activity"/>
    <property type="evidence" value="ECO:0007669"/>
    <property type="project" value="InterPro"/>
</dbReference>
<dbReference type="Gene3D" id="3.30.420.10">
    <property type="entry name" value="Ribonuclease H-like superfamily/Ribonuclease H"/>
    <property type="match status" value="1"/>
</dbReference>
<dbReference type="InterPro" id="IPR044730">
    <property type="entry name" value="RNase_H-like_dom_plant"/>
</dbReference>